<accession>A0A7C8IIB8</accession>
<protein>
    <submittedName>
        <fullName evidence="2">Uncharacterized protein</fullName>
    </submittedName>
</protein>
<dbReference type="Proteomes" id="UP000481861">
    <property type="component" value="Unassembled WGS sequence"/>
</dbReference>
<gene>
    <name evidence="2" type="ORF">BDV95DRAFT_19561</name>
</gene>
<evidence type="ECO:0000313" key="2">
    <source>
        <dbReference type="EMBL" id="KAF2878346.1"/>
    </source>
</evidence>
<name>A0A7C8IIB8_9PLEO</name>
<feature type="compositionally biased region" description="Polar residues" evidence="1">
    <location>
        <begin position="63"/>
        <end position="76"/>
    </location>
</feature>
<keyword evidence="3" id="KW-1185">Reference proteome</keyword>
<dbReference type="EMBL" id="JAADJZ010000001">
    <property type="protein sequence ID" value="KAF2878346.1"/>
    <property type="molecule type" value="Genomic_DNA"/>
</dbReference>
<feature type="compositionally biased region" description="Low complexity" evidence="1">
    <location>
        <begin position="77"/>
        <end position="96"/>
    </location>
</feature>
<feature type="compositionally biased region" description="Polar residues" evidence="1">
    <location>
        <begin position="97"/>
        <end position="110"/>
    </location>
</feature>
<dbReference type="AlphaFoldDB" id="A0A7C8IIB8"/>
<organism evidence="2 3">
    <name type="scientific">Massariosphaeria phaeospora</name>
    <dbReference type="NCBI Taxonomy" id="100035"/>
    <lineage>
        <taxon>Eukaryota</taxon>
        <taxon>Fungi</taxon>
        <taxon>Dikarya</taxon>
        <taxon>Ascomycota</taxon>
        <taxon>Pezizomycotina</taxon>
        <taxon>Dothideomycetes</taxon>
        <taxon>Pleosporomycetidae</taxon>
        <taxon>Pleosporales</taxon>
        <taxon>Pleosporales incertae sedis</taxon>
        <taxon>Massariosphaeria</taxon>
    </lineage>
</organism>
<evidence type="ECO:0000256" key="1">
    <source>
        <dbReference type="SAM" id="MobiDB-lite"/>
    </source>
</evidence>
<comment type="caution">
    <text evidence="2">The sequence shown here is derived from an EMBL/GenBank/DDBJ whole genome shotgun (WGS) entry which is preliminary data.</text>
</comment>
<sequence>MQQCPIRAPLYDTWKLTSAEHPAQFRTLQREHINITKPDASHARSHTHHPLVFSKYVPPPYTAQPSPAQSPRTIRYQTPPSISIPSITPTQLPSSTHTHSTYPRQNTHPRTPSHPIPSLNPNPCPPDPSNQTPPARACHGLSIVPPTRKPSPTCRL</sequence>
<feature type="region of interest" description="Disordered" evidence="1">
    <location>
        <begin position="52"/>
        <end position="156"/>
    </location>
</feature>
<evidence type="ECO:0000313" key="3">
    <source>
        <dbReference type="Proteomes" id="UP000481861"/>
    </source>
</evidence>
<feature type="compositionally biased region" description="Pro residues" evidence="1">
    <location>
        <begin position="112"/>
        <end position="128"/>
    </location>
</feature>
<reference evidence="2 3" key="1">
    <citation type="submission" date="2020-01" db="EMBL/GenBank/DDBJ databases">
        <authorList>
            <consortium name="DOE Joint Genome Institute"/>
            <person name="Haridas S."/>
            <person name="Albert R."/>
            <person name="Binder M."/>
            <person name="Bloem J."/>
            <person name="Labutti K."/>
            <person name="Salamov A."/>
            <person name="Andreopoulos B."/>
            <person name="Baker S.E."/>
            <person name="Barry K."/>
            <person name="Bills G."/>
            <person name="Bluhm B.H."/>
            <person name="Cannon C."/>
            <person name="Castanera R."/>
            <person name="Culley D.E."/>
            <person name="Daum C."/>
            <person name="Ezra D."/>
            <person name="Gonzalez J.B."/>
            <person name="Henrissat B."/>
            <person name="Kuo A."/>
            <person name="Liang C."/>
            <person name="Lipzen A."/>
            <person name="Lutzoni F."/>
            <person name="Magnuson J."/>
            <person name="Mondo S."/>
            <person name="Nolan M."/>
            <person name="Ohm R."/>
            <person name="Pangilinan J."/>
            <person name="Park H.-J.H."/>
            <person name="Ramirez L."/>
            <person name="Alfaro M."/>
            <person name="Sun H."/>
            <person name="Tritt A."/>
            <person name="Yoshinaga Y."/>
            <person name="Zwiers L.-H.L."/>
            <person name="Turgeon B.G."/>
            <person name="Goodwin S.B."/>
            <person name="Spatafora J.W."/>
            <person name="Crous P.W."/>
            <person name="Grigoriev I.V."/>
        </authorList>
    </citation>
    <scope>NUCLEOTIDE SEQUENCE [LARGE SCALE GENOMIC DNA]</scope>
    <source>
        <strain evidence="2 3">CBS 611.86</strain>
    </source>
</reference>
<proteinExistence type="predicted"/>